<dbReference type="PANTHER" id="PTHR27005">
    <property type="entry name" value="WALL-ASSOCIATED RECEPTOR KINASE-LIKE 21"/>
    <property type="match status" value="1"/>
</dbReference>
<proteinExistence type="predicted"/>
<protein>
    <recommendedName>
        <fullName evidence="3">Protein kinase domain-containing protein</fullName>
    </recommendedName>
</protein>
<keyword evidence="1" id="KW-0547">Nucleotide-binding</keyword>
<dbReference type="GO" id="GO:0004674">
    <property type="term" value="F:protein serine/threonine kinase activity"/>
    <property type="evidence" value="ECO:0007669"/>
    <property type="project" value="TreeGrafter"/>
</dbReference>
<dbReference type="Pfam" id="PF00069">
    <property type="entry name" value="Pkinase"/>
    <property type="match status" value="1"/>
</dbReference>
<evidence type="ECO:0000313" key="5">
    <source>
        <dbReference type="Proteomes" id="UP001457282"/>
    </source>
</evidence>
<keyword evidence="5" id="KW-1185">Reference proteome</keyword>
<feature type="domain" description="Protein kinase" evidence="3">
    <location>
        <begin position="57"/>
        <end position="338"/>
    </location>
</feature>
<evidence type="ECO:0000256" key="2">
    <source>
        <dbReference type="ARBA" id="ARBA00022840"/>
    </source>
</evidence>
<sequence length="346" mass="38774">MSSKFLLSLLACLRKDRSSFLDNGSILLEDLIASCDGKCNPIRNYSADEVIRATKNFDPSGIMQKDSSYKMFQGFIDNRSVIIKKYFTVNWLAVEKTRSMAFRDIVISIQMSNHTNVLKLLGCCLEFPIPALVYESAAKGVLNWDGGFGDNEALPWKARLRIAKQFANAVTYLHTAFPRPIILRDLKPNCIFLDNDYVPKLCNFAISITIPPLQSHVEDVVIGTFGYLDPTYFENNSISLKTDVYSFGIILLVFLTGRQALQINQAGEYEGLIEYVKSHACSGQIQTIMDPKISVEVGAADQAHQQFHDFLALALLCTRDDSEARPDMIDVTKELVRIEKLGCTSN</sequence>
<dbReference type="Gene3D" id="1.10.510.10">
    <property type="entry name" value="Transferase(Phosphotransferase) domain 1"/>
    <property type="match status" value="1"/>
</dbReference>
<reference evidence="4 5" key="1">
    <citation type="journal article" date="2023" name="G3 (Bethesda)">
        <title>A chromosome-length genome assembly and annotation of blackberry (Rubus argutus, cv. 'Hillquist').</title>
        <authorList>
            <person name="Bruna T."/>
            <person name="Aryal R."/>
            <person name="Dudchenko O."/>
            <person name="Sargent D.J."/>
            <person name="Mead D."/>
            <person name="Buti M."/>
            <person name="Cavallini A."/>
            <person name="Hytonen T."/>
            <person name="Andres J."/>
            <person name="Pham M."/>
            <person name="Weisz D."/>
            <person name="Mascagni F."/>
            <person name="Usai G."/>
            <person name="Natali L."/>
            <person name="Bassil N."/>
            <person name="Fernandez G.E."/>
            <person name="Lomsadze A."/>
            <person name="Armour M."/>
            <person name="Olukolu B."/>
            <person name="Poorten T."/>
            <person name="Britton C."/>
            <person name="Davik J."/>
            <person name="Ashrafi H."/>
            <person name="Aiden E.L."/>
            <person name="Borodovsky M."/>
            <person name="Worthington M."/>
        </authorList>
    </citation>
    <scope>NUCLEOTIDE SEQUENCE [LARGE SCALE GENOMIC DNA]</scope>
    <source>
        <strain evidence="4">PI 553951</strain>
    </source>
</reference>
<dbReference type="InterPro" id="IPR000719">
    <property type="entry name" value="Prot_kinase_dom"/>
</dbReference>
<evidence type="ECO:0000313" key="4">
    <source>
        <dbReference type="EMBL" id="KAK9941783.1"/>
    </source>
</evidence>
<dbReference type="SUPFAM" id="SSF56112">
    <property type="entry name" value="Protein kinase-like (PK-like)"/>
    <property type="match status" value="1"/>
</dbReference>
<evidence type="ECO:0000259" key="3">
    <source>
        <dbReference type="PROSITE" id="PS50011"/>
    </source>
</evidence>
<dbReference type="GO" id="GO:0005886">
    <property type="term" value="C:plasma membrane"/>
    <property type="evidence" value="ECO:0007669"/>
    <property type="project" value="TreeGrafter"/>
</dbReference>
<dbReference type="PANTHER" id="PTHR27005:SF466">
    <property type="entry name" value="NON-FUNCTIONAL PSEUDOKINASE ZED1-LIKE"/>
    <property type="match status" value="1"/>
</dbReference>
<gene>
    <name evidence="4" type="ORF">M0R45_007477</name>
</gene>
<dbReference type="Gene3D" id="3.30.200.20">
    <property type="entry name" value="Phosphorylase Kinase, domain 1"/>
    <property type="match status" value="1"/>
</dbReference>
<evidence type="ECO:0000256" key="1">
    <source>
        <dbReference type="ARBA" id="ARBA00022741"/>
    </source>
</evidence>
<keyword evidence="2" id="KW-0067">ATP-binding</keyword>
<dbReference type="PROSITE" id="PS50011">
    <property type="entry name" value="PROTEIN_KINASE_DOM"/>
    <property type="match status" value="1"/>
</dbReference>
<dbReference type="GO" id="GO:0005524">
    <property type="term" value="F:ATP binding"/>
    <property type="evidence" value="ECO:0007669"/>
    <property type="project" value="UniProtKB-KW"/>
</dbReference>
<dbReference type="Proteomes" id="UP001457282">
    <property type="component" value="Unassembled WGS sequence"/>
</dbReference>
<accession>A0AAW1XYH1</accession>
<dbReference type="EMBL" id="JBEDUW010000002">
    <property type="protein sequence ID" value="KAK9941783.1"/>
    <property type="molecule type" value="Genomic_DNA"/>
</dbReference>
<dbReference type="InterPro" id="IPR045274">
    <property type="entry name" value="WAK-like"/>
</dbReference>
<dbReference type="InterPro" id="IPR011009">
    <property type="entry name" value="Kinase-like_dom_sf"/>
</dbReference>
<organism evidence="4 5">
    <name type="scientific">Rubus argutus</name>
    <name type="common">Southern blackberry</name>
    <dbReference type="NCBI Taxonomy" id="59490"/>
    <lineage>
        <taxon>Eukaryota</taxon>
        <taxon>Viridiplantae</taxon>
        <taxon>Streptophyta</taxon>
        <taxon>Embryophyta</taxon>
        <taxon>Tracheophyta</taxon>
        <taxon>Spermatophyta</taxon>
        <taxon>Magnoliopsida</taxon>
        <taxon>eudicotyledons</taxon>
        <taxon>Gunneridae</taxon>
        <taxon>Pentapetalae</taxon>
        <taxon>rosids</taxon>
        <taxon>fabids</taxon>
        <taxon>Rosales</taxon>
        <taxon>Rosaceae</taxon>
        <taxon>Rosoideae</taxon>
        <taxon>Rosoideae incertae sedis</taxon>
        <taxon>Rubus</taxon>
    </lineage>
</organism>
<name>A0AAW1XYH1_RUBAR</name>
<dbReference type="AlphaFoldDB" id="A0AAW1XYH1"/>
<dbReference type="GO" id="GO:0007166">
    <property type="term" value="P:cell surface receptor signaling pathway"/>
    <property type="evidence" value="ECO:0007669"/>
    <property type="project" value="InterPro"/>
</dbReference>
<comment type="caution">
    <text evidence="4">The sequence shown here is derived from an EMBL/GenBank/DDBJ whole genome shotgun (WGS) entry which is preliminary data.</text>
</comment>